<gene>
    <name evidence="2" type="ORF">VITISV_008106</name>
</gene>
<feature type="region of interest" description="Disordered" evidence="1">
    <location>
        <begin position="1"/>
        <end position="106"/>
    </location>
</feature>
<feature type="compositionally biased region" description="Basic residues" evidence="1">
    <location>
        <begin position="71"/>
        <end position="82"/>
    </location>
</feature>
<reference evidence="2" key="1">
    <citation type="journal article" date="2007" name="PLoS ONE">
        <title>The first genome sequence of an elite grapevine cultivar (Pinot noir Vitis vinifera L.): coping with a highly heterozygous genome.</title>
        <authorList>
            <person name="Velasco R."/>
            <person name="Zharkikh A."/>
            <person name="Troggio M."/>
            <person name="Cartwright D.A."/>
            <person name="Cestaro A."/>
            <person name="Pruss D."/>
            <person name="Pindo M."/>
            <person name="FitzGerald L.M."/>
            <person name="Vezzulli S."/>
            <person name="Reid J."/>
            <person name="Malacarne G."/>
            <person name="Iliev D."/>
            <person name="Coppola G."/>
            <person name="Wardell B."/>
            <person name="Micheletti D."/>
            <person name="Macalma T."/>
            <person name="Facci M."/>
            <person name="Mitchell J.T."/>
            <person name="Perazzolli M."/>
            <person name="Eldredge G."/>
            <person name="Gatto P."/>
            <person name="Oyzerski R."/>
            <person name="Moretto M."/>
            <person name="Gutin N."/>
            <person name="Stefanini M."/>
            <person name="Chen Y."/>
            <person name="Segala C."/>
            <person name="Davenport C."/>
            <person name="Dematte L."/>
            <person name="Mraz A."/>
            <person name="Battilana J."/>
            <person name="Stormo K."/>
            <person name="Costa F."/>
            <person name="Tao Q."/>
            <person name="Si-Ammour A."/>
            <person name="Harkins T."/>
            <person name="Lackey A."/>
            <person name="Perbost C."/>
            <person name="Taillon B."/>
            <person name="Stella A."/>
            <person name="Solovyev V."/>
            <person name="Fawcett J.A."/>
            <person name="Sterck L."/>
            <person name="Vandepoele K."/>
            <person name="Grando S.M."/>
            <person name="Toppo S."/>
            <person name="Moser C."/>
            <person name="Lanchbury J."/>
            <person name="Bogden R."/>
            <person name="Skolnick M."/>
            <person name="Sgaramella V."/>
            <person name="Bhatnagar S.K."/>
            <person name="Fontana P."/>
            <person name="Gutin A."/>
            <person name="Van de Peer Y."/>
            <person name="Salamini F."/>
            <person name="Viola R."/>
        </authorList>
    </citation>
    <scope>NUCLEOTIDE SEQUENCE</scope>
</reference>
<accession>A5BXB1</accession>
<sequence length="239" mass="27137">MAKTKGAHAASPSTHNPRPRASPAWDSTSEAPQAPAIPLFEGRVPSNPSQRRYETRKPPTTPEASTLCPKRLVRRPPTKKAKVSGLGKSSAPPQPQSPATKSQIPSRMTLEAIIRRPMRYHLEHLMIPRDFFYPRVALDFYQSMTTRRVQNPNVIHFTIDGHHGILGARHIAEALHIPYELVSPAYFREWSHFSQRNLVRILSRRTSTRSFLLRKELPPGMLLVDVVLRSNIFPLQHMV</sequence>
<organism evidence="2">
    <name type="scientific">Vitis vinifera</name>
    <name type="common">Grape</name>
    <dbReference type="NCBI Taxonomy" id="29760"/>
    <lineage>
        <taxon>Eukaryota</taxon>
        <taxon>Viridiplantae</taxon>
        <taxon>Streptophyta</taxon>
        <taxon>Embryophyta</taxon>
        <taxon>Tracheophyta</taxon>
        <taxon>Spermatophyta</taxon>
        <taxon>Magnoliopsida</taxon>
        <taxon>eudicotyledons</taxon>
        <taxon>Gunneridae</taxon>
        <taxon>Pentapetalae</taxon>
        <taxon>rosids</taxon>
        <taxon>Vitales</taxon>
        <taxon>Vitaceae</taxon>
        <taxon>Viteae</taxon>
        <taxon>Vitis</taxon>
    </lineage>
</organism>
<proteinExistence type="predicted"/>
<evidence type="ECO:0000256" key="1">
    <source>
        <dbReference type="SAM" id="MobiDB-lite"/>
    </source>
</evidence>
<dbReference type="AlphaFoldDB" id="A5BXB1"/>
<name>A5BXB1_VITVI</name>
<dbReference type="EMBL" id="AM474569">
    <property type="protein sequence ID" value="CAN70662.1"/>
    <property type="molecule type" value="Genomic_DNA"/>
</dbReference>
<protein>
    <submittedName>
        <fullName evidence="2">Uncharacterized protein</fullName>
    </submittedName>
</protein>
<evidence type="ECO:0000313" key="2">
    <source>
        <dbReference type="EMBL" id="CAN70662.1"/>
    </source>
</evidence>